<feature type="transmembrane region" description="Helical" evidence="1">
    <location>
        <begin position="108"/>
        <end position="131"/>
    </location>
</feature>
<keyword evidence="1" id="KW-0472">Membrane</keyword>
<evidence type="ECO:0000313" key="3">
    <source>
        <dbReference type="Proteomes" id="UP000289497"/>
    </source>
</evidence>
<feature type="transmembrane region" description="Helical" evidence="1">
    <location>
        <begin position="74"/>
        <end position="96"/>
    </location>
</feature>
<sequence>MFLTIFYPFLGLYLFLILITLAFSEDKNRLLTLIIIKTNEILSGNTNSKSLLKRNLYKTVLQNYLRLKQWALKYLIVALIGIILAALSFIFTSIFASDKYNEELFYGLSGGFSGILLIFVYRSIIVFLLFIKSKKIIYKHMQPFNLKEIKNELSSSKKSTSLSMIANKQIPMFLQSYLSRKVDLFYLESSYFVKCFGSEYLKNIEIALLDNNNINSDHFSYYFKDINEWKSEVSNNG</sequence>
<accession>A0A449B6G6</accession>
<feature type="transmembrane region" description="Helical" evidence="1">
    <location>
        <begin position="6"/>
        <end position="24"/>
    </location>
</feature>
<organism evidence="2 3">
    <name type="scientific">Mycoplasmopsis columboralis</name>
    <dbReference type="NCBI Taxonomy" id="171282"/>
    <lineage>
        <taxon>Bacteria</taxon>
        <taxon>Bacillati</taxon>
        <taxon>Mycoplasmatota</taxon>
        <taxon>Mycoplasmoidales</taxon>
        <taxon>Metamycoplasmataceae</taxon>
        <taxon>Mycoplasmopsis</taxon>
    </lineage>
</organism>
<evidence type="ECO:0000313" key="2">
    <source>
        <dbReference type="EMBL" id="VEU76200.1"/>
    </source>
</evidence>
<gene>
    <name evidence="2" type="ORF">NCTC10179_00371</name>
</gene>
<evidence type="ECO:0000256" key="1">
    <source>
        <dbReference type="SAM" id="Phobius"/>
    </source>
</evidence>
<protein>
    <submittedName>
        <fullName evidence="2">Uncharacterized protein</fullName>
    </submittedName>
</protein>
<keyword evidence="3" id="KW-1185">Reference proteome</keyword>
<keyword evidence="1" id="KW-1133">Transmembrane helix</keyword>
<dbReference type="KEGG" id="mcou:NCTC10179_00371"/>
<name>A0A449B6G6_9BACT</name>
<reference evidence="2 3" key="1">
    <citation type="submission" date="2019-01" db="EMBL/GenBank/DDBJ databases">
        <authorList>
            <consortium name="Pathogen Informatics"/>
        </authorList>
    </citation>
    <scope>NUCLEOTIDE SEQUENCE [LARGE SCALE GENOMIC DNA]</scope>
    <source>
        <strain evidence="2 3">NCTC10179</strain>
    </source>
</reference>
<dbReference type="Proteomes" id="UP000289497">
    <property type="component" value="Chromosome"/>
</dbReference>
<dbReference type="EMBL" id="LR215039">
    <property type="protein sequence ID" value="VEU76200.1"/>
    <property type="molecule type" value="Genomic_DNA"/>
</dbReference>
<proteinExistence type="predicted"/>
<dbReference type="RefSeq" id="WP_036433764.1">
    <property type="nucleotide sequence ID" value="NZ_LR215039.1"/>
</dbReference>
<dbReference type="AlphaFoldDB" id="A0A449B6G6"/>
<keyword evidence="1" id="KW-0812">Transmembrane</keyword>